<name>A0A317QCK8_9GAMM</name>
<keyword evidence="2" id="KW-1185">Reference proteome</keyword>
<dbReference type="GO" id="GO:0008168">
    <property type="term" value="F:methyltransferase activity"/>
    <property type="evidence" value="ECO:0007669"/>
    <property type="project" value="UniProtKB-KW"/>
</dbReference>
<sequence length="243" mass="27733">MCARCPDGQMMMPSMQAGPACPLCAAVATKLCYQQAKGALTGRRYWHCQQCQLIHVAAADQLTAEQEKAEYDLHQNSPADVGYRTFLDRLVQPLVAQLQQTHQKPAQGLDFGCGPGPTLASMLNNYGHHCANYDLYYAYQPELLQHQYDFITCTEVVEHLAQPGLVMQQLLDCLKPGGWLAIMTQRWTALERFAGWRYRHDPTHISFFHEQTFRCWAHQHGLQLHLHPRDVVLLRKPLTDKHP</sequence>
<reference evidence="1 2" key="1">
    <citation type="submission" date="2018-05" db="EMBL/GenBank/DDBJ databases">
        <title>Freshwater and sediment microbial communities from various areas in North America, analyzing microbe dynamics in response to fracking.</title>
        <authorList>
            <person name="Lamendella R."/>
        </authorList>
    </citation>
    <scope>NUCLEOTIDE SEQUENCE [LARGE SCALE GENOMIC DNA]</scope>
    <source>
        <strain evidence="1 2">125B1</strain>
    </source>
</reference>
<dbReference type="InterPro" id="IPR029063">
    <property type="entry name" value="SAM-dependent_MTases_sf"/>
</dbReference>
<dbReference type="SUPFAM" id="SSF53335">
    <property type="entry name" value="S-adenosyl-L-methionine-dependent methyltransferases"/>
    <property type="match status" value="1"/>
</dbReference>
<comment type="caution">
    <text evidence="1">The sequence shown here is derived from an EMBL/GenBank/DDBJ whole genome shotgun (WGS) entry which is preliminary data.</text>
</comment>
<evidence type="ECO:0000313" key="1">
    <source>
        <dbReference type="EMBL" id="PWW14174.1"/>
    </source>
</evidence>
<gene>
    <name evidence="1" type="ORF">DET45_104113</name>
</gene>
<evidence type="ECO:0000313" key="2">
    <source>
        <dbReference type="Proteomes" id="UP000246964"/>
    </source>
</evidence>
<dbReference type="GO" id="GO:0032259">
    <property type="term" value="P:methylation"/>
    <property type="evidence" value="ECO:0007669"/>
    <property type="project" value="UniProtKB-KW"/>
</dbReference>
<dbReference type="EMBL" id="QGTT01000004">
    <property type="protein sequence ID" value="PWW14174.1"/>
    <property type="molecule type" value="Genomic_DNA"/>
</dbReference>
<organism evidence="1 2">
    <name type="scientific">Pseudidiomarina maritima</name>
    <dbReference type="NCBI Taxonomy" id="519453"/>
    <lineage>
        <taxon>Bacteria</taxon>
        <taxon>Pseudomonadati</taxon>
        <taxon>Pseudomonadota</taxon>
        <taxon>Gammaproteobacteria</taxon>
        <taxon>Alteromonadales</taxon>
        <taxon>Idiomarinaceae</taxon>
        <taxon>Pseudidiomarina</taxon>
    </lineage>
</organism>
<dbReference type="Proteomes" id="UP000246964">
    <property type="component" value="Unassembled WGS sequence"/>
</dbReference>
<dbReference type="Gene3D" id="3.40.50.150">
    <property type="entry name" value="Vaccinia Virus protein VP39"/>
    <property type="match status" value="1"/>
</dbReference>
<dbReference type="Pfam" id="PF13489">
    <property type="entry name" value="Methyltransf_23"/>
    <property type="match status" value="1"/>
</dbReference>
<dbReference type="AlphaFoldDB" id="A0A317QCK8"/>
<keyword evidence="1" id="KW-0489">Methyltransferase</keyword>
<accession>A0A317QCK8</accession>
<proteinExistence type="predicted"/>
<protein>
    <submittedName>
        <fullName evidence="1">Methyltransferase family protein</fullName>
    </submittedName>
</protein>
<dbReference type="RefSeq" id="WP_258306589.1">
    <property type="nucleotide sequence ID" value="NZ_QGTT01000004.1"/>
</dbReference>
<keyword evidence="1" id="KW-0808">Transferase</keyword>